<comment type="caution">
    <text evidence="2">The sequence shown here is derived from an EMBL/GenBank/DDBJ whole genome shotgun (WGS) entry which is preliminary data.</text>
</comment>
<feature type="region of interest" description="Disordered" evidence="1">
    <location>
        <begin position="1"/>
        <end position="98"/>
    </location>
</feature>
<reference evidence="2" key="1">
    <citation type="submission" date="2023-04" db="EMBL/GenBank/DDBJ databases">
        <title>Black Yeasts Isolated from many extreme environments.</title>
        <authorList>
            <person name="Coleine C."/>
            <person name="Stajich J.E."/>
            <person name="Selbmann L."/>
        </authorList>
    </citation>
    <scope>NUCLEOTIDE SEQUENCE</scope>
    <source>
        <strain evidence="2">CCFEE 5312</strain>
    </source>
</reference>
<proteinExistence type="predicted"/>
<feature type="region of interest" description="Disordered" evidence="1">
    <location>
        <begin position="134"/>
        <end position="184"/>
    </location>
</feature>
<gene>
    <name evidence="2" type="ORF">LTR09_008484</name>
</gene>
<feature type="compositionally biased region" description="Acidic residues" evidence="1">
    <location>
        <begin position="147"/>
        <end position="157"/>
    </location>
</feature>
<dbReference type="EMBL" id="JAWDJX010000033">
    <property type="protein sequence ID" value="KAK3050335.1"/>
    <property type="molecule type" value="Genomic_DNA"/>
</dbReference>
<sequence>MSIHGNATDSAYDAEMDTDTEARPTPSKVKRSTLARPQSRALHSRSMLGSQTAPTANSLPTAGQQQSPSAYSSGRRNSSYDDSTGPDAASRVEKADSTAVLRAKAKLAHLQSSKDLMRARHADDERMMADAIEKAKGSVEEAKSGEKDEEGVGEGDSGETALYIGGYDHTKDSTYRDERSLLFE</sequence>
<keyword evidence="3" id="KW-1185">Reference proteome</keyword>
<dbReference type="AlphaFoldDB" id="A0AAJ0GCE6"/>
<feature type="compositionally biased region" description="Polar residues" evidence="1">
    <location>
        <begin position="47"/>
        <end position="82"/>
    </location>
</feature>
<evidence type="ECO:0000313" key="2">
    <source>
        <dbReference type="EMBL" id="KAK3050335.1"/>
    </source>
</evidence>
<dbReference type="Proteomes" id="UP001271007">
    <property type="component" value="Unassembled WGS sequence"/>
</dbReference>
<name>A0AAJ0GCE6_9PEZI</name>
<protein>
    <submittedName>
        <fullName evidence="2">Uncharacterized protein</fullName>
    </submittedName>
</protein>
<organism evidence="2 3">
    <name type="scientific">Extremus antarcticus</name>
    <dbReference type="NCBI Taxonomy" id="702011"/>
    <lineage>
        <taxon>Eukaryota</taxon>
        <taxon>Fungi</taxon>
        <taxon>Dikarya</taxon>
        <taxon>Ascomycota</taxon>
        <taxon>Pezizomycotina</taxon>
        <taxon>Dothideomycetes</taxon>
        <taxon>Dothideomycetidae</taxon>
        <taxon>Mycosphaerellales</taxon>
        <taxon>Extremaceae</taxon>
        <taxon>Extremus</taxon>
    </lineage>
</organism>
<feature type="compositionally biased region" description="Basic and acidic residues" evidence="1">
    <location>
        <begin position="134"/>
        <end position="146"/>
    </location>
</feature>
<feature type="compositionally biased region" description="Basic and acidic residues" evidence="1">
    <location>
        <begin position="168"/>
        <end position="184"/>
    </location>
</feature>
<accession>A0AAJ0GCE6</accession>
<evidence type="ECO:0000313" key="3">
    <source>
        <dbReference type="Proteomes" id="UP001271007"/>
    </source>
</evidence>
<evidence type="ECO:0000256" key="1">
    <source>
        <dbReference type="SAM" id="MobiDB-lite"/>
    </source>
</evidence>